<organism evidence="9 10">
    <name type="scientific">Castellaniella denitrificans</name>
    <dbReference type="NCBI Taxonomy" id="56119"/>
    <lineage>
        <taxon>Bacteria</taxon>
        <taxon>Pseudomonadati</taxon>
        <taxon>Pseudomonadota</taxon>
        <taxon>Betaproteobacteria</taxon>
        <taxon>Burkholderiales</taxon>
        <taxon>Alcaligenaceae</taxon>
        <taxon>Castellaniella</taxon>
    </lineage>
</organism>
<accession>A0ABT4M1E3</accession>
<comment type="miscellaneous">
    <text evidence="8">The reaction proceeds by a bi uni uni bi ping pong mechanism.</text>
</comment>
<feature type="binding site" evidence="8">
    <location>
        <position position="174"/>
    </location>
    <ligand>
        <name>ATP</name>
        <dbReference type="ChEBI" id="CHEBI:30616"/>
    </ligand>
</feature>
<dbReference type="HAMAP" id="MF_00158">
    <property type="entry name" value="PanC"/>
    <property type="match status" value="1"/>
</dbReference>
<dbReference type="Gene3D" id="3.40.50.620">
    <property type="entry name" value="HUPs"/>
    <property type="match status" value="1"/>
</dbReference>
<evidence type="ECO:0000256" key="1">
    <source>
        <dbReference type="ARBA" id="ARBA00004990"/>
    </source>
</evidence>
<evidence type="ECO:0000256" key="8">
    <source>
        <dbReference type="HAMAP-Rule" id="MF_00158"/>
    </source>
</evidence>
<evidence type="ECO:0000256" key="3">
    <source>
        <dbReference type="ARBA" id="ARBA00022598"/>
    </source>
</evidence>
<feature type="active site" description="Proton donor" evidence="8">
    <location>
        <position position="33"/>
    </location>
</feature>
<comment type="caution">
    <text evidence="9">The sequence shown here is derived from an EMBL/GenBank/DDBJ whole genome shotgun (WGS) entry which is preliminary data.</text>
</comment>
<protein>
    <recommendedName>
        <fullName evidence="8">Pantothenate synthetase</fullName>
        <shortName evidence="8">PS</shortName>
        <ecNumber evidence="8">6.3.2.1</ecNumber>
    </recommendedName>
    <alternativeName>
        <fullName evidence="8">Pantoate--beta-alanine ligase</fullName>
    </alternativeName>
    <alternativeName>
        <fullName evidence="8">Pantoate-activating enzyme</fullName>
    </alternativeName>
</protein>
<dbReference type="EMBL" id="JAPWHE010000001">
    <property type="protein sequence ID" value="MCZ4329136.1"/>
    <property type="molecule type" value="Genomic_DNA"/>
</dbReference>
<keyword evidence="3 8" id="KW-0436">Ligase</keyword>
<dbReference type="InterPro" id="IPR003721">
    <property type="entry name" value="Pantoate_ligase"/>
</dbReference>
<dbReference type="SUPFAM" id="SSF52374">
    <property type="entry name" value="Nucleotidylyl transferase"/>
    <property type="match status" value="1"/>
</dbReference>
<gene>
    <name evidence="8 9" type="primary">panC</name>
    <name evidence="9" type="ORF">O4H32_04080</name>
</gene>
<comment type="subcellular location">
    <subcellularLocation>
        <location evidence="8">Cytoplasm</location>
    </subcellularLocation>
</comment>
<dbReference type="PANTHER" id="PTHR21299">
    <property type="entry name" value="CYTIDYLATE KINASE/PANTOATE-BETA-ALANINE LIGASE"/>
    <property type="match status" value="1"/>
</dbReference>
<keyword evidence="10" id="KW-1185">Reference proteome</keyword>
<dbReference type="NCBIfam" id="TIGR00018">
    <property type="entry name" value="panC"/>
    <property type="match status" value="1"/>
</dbReference>
<reference evidence="9" key="1">
    <citation type="submission" date="2022-12" db="EMBL/GenBank/DDBJ databases">
        <title>Bacterial isolates from different developmental stages of Nematostella vectensis.</title>
        <authorList>
            <person name="Fraune S."/>
        </authorList>
    </citation>
    <scope>NUCLEOTIDE SEQUENCE</scope>
    <source>
        <strain evidence="9">G21619-S1</strain>
    </source>
</reference>
<feature type="binding site" evidence="8">
    <location>
        <position position="151"/>
    </location>
    <ligand>
        <name>(R)-pantoate</name>
        <dbReference type="ChEBI" id="CHEBI:15980"/>
    </ligand>
</feature>
<dbReference type="Proteomes" id="UP001068379">
    <property type="component" value="Unassembled WGS sequence"/>
</dbReference>
<comment type="pathway">
    <text evidence="1 8">Cofactor biosynthesis; (R)-pantothenate biosynthesis; (R)-pantothenate from (R)-pantoate and beta-alanine: step 1/1.</text>
</comment>
<feature type="binding site" evidence="8">
    <location>
        <begin position="182"/>
        <end position="185"/>
    </location>
    <ligand>
        <name>ATP</name>
        <dbReference type="ChEBI" id="CHEBI:30616"/>
    </ligand>
</feature>
<dbReference type="GO" id="GO:0016874">
    <property type="term" value="F:ligase activity"/>
    <property type="evidence" value="ECO:0007669"/>
    <property type="project" value="UniProtKB-KW"/>
</dbReference>
<comment type="subunit">
    <text evidence="8">Homodimer.</text>
</comment>
<evidence type="ECO:0000256" key="7">
    <source>
        <dbReference type="ARBA" id="ARBA00048258"/>
    </source>
</evidence>
<feature type="binding site" evidence="8">
    <location>
        <position position="57"/>
    </location>
    <ligand>
        <name>beta-alanine</name>
        <dbReference type="ChEBI" id="CHEBI:57966"/>
    </ligand>
</feature>
<evidence type="ECO:0000313" key="9">
    <source>
        <dbReference type="EMBL" id="MCZ4329136.1"/>
    </source>
</evidence>
<dbReference type="CDD" id="cd00560">
    <property type="entry name" value="PanC"/>
    <property type="match status" value="1"/>
</dbReference>
<dbReference type="Pfam" id="PF02569">
    <property type="entry name" value="Pantoate_ligase"/>
    <property type="match status" value="1"/>
</dbReference>
<keyword evidence="4 8" id="KW-0566">Pantothenate biosynthesis</keyword>
<keyword evidence="8" id="KW-0963">Cytoplasm</keyword>
<evidence type="ECO:0000313" key="10">
    <source>
        <dbReference type="Proteomes" id="UP001068379"/>
    </source>
</evidence>
<proteinExistence type="inferred from homology"/>
<feature type="binding site" evidence="8">
    <location>
        <begin position="26"/>
        <end position="33"/>
    </location>
    <ligand>
        <name>ATP</name>
        <dbReference type="ChEBI" id="CHEBI:30616"/>
    </ligand>
</feature>
<dbReference type="PANTHER" id="PTHR21299:SF1">
    <property type="entry name" value="PANTOATE--BETA-ALANINE LIGASE"/>
    <property type="match status" value="1"/>
</dbReference>
<comment type="function">
    <text evidence="8">Catalyzes the condensation of pantoate with beta-alanine in an ATP-dependent reaction via a pantoyl-adenylate intermediate.</text>
</comment>
<dbReference type="EC" id="6.3.2.1" evidence="8"/>
<evidence type="ECO:0000256" key="6">
    <source>
        <dbReference type="ARBA" id="ARBA00022840"/>
    </source>
</evidence>
<feature type="binding site" evidence="8">
    <location>
        <begin position="145"/>
        <end position="148"/>
    </location>
    <ligand>
        <name>ATP</name>
        <dbReference type="ChEBI" id="CHEBI:30616"/>
    </ligand>
</feature>
<keyword evidence="5 8" id="KW-0547">Nucleotide-binding</keyword>
<evidence type="ECO:0000256" key="5">
    <source>
        <dbReference type="ARBA" id="ARBA00022741"/>
    </source>
</evidence>
<sequence length="293" mass="33160">MKVVHSIEALRDQLRGQLRVAFVPTMGNLHAAHLSLMRLARQHGDPVVASIFVNRLQFGPNEDFDRYPRTLAEDIEKLEAERDVYVLFAPDERELYPEPQNFRIQPAESLGKILEGEFRPDFFMGVSTVVLKLFSCVQPRVAVFGKKDYQQLMVVRAMCRQFQLPVEIIAHETVRDEDGLALSSRNRYLGAQERAEAPNLYGLLQRVRDQIQSGRADAAAAEAQAMLTLRERGWDPDYVAVRRQRDLMPPTAQEIRDGEPLVVLTAARLGATRLIDNLEFQSLDSEGAASCQN</sequence>
<evidence type="ECO:0000256" key="2">
    <source>
        <dbReference type="ARBA" id="ARBA00009256"/>
    </source>
</evidence>
<comment type="similarity">
    <text evidence="2 8">Belongs to the pantothenate synthetase family.</text>
</comment>
<name>A0ABT4M1E3_9BURK</name>
<feature type="binding site" evidence="8">
    <location>
        <position position="57"/>
    </location>
    <ligand>
        <name>(R)-pantoate</name>
        <dbReference type="ChEBI" id="CHEBI:15980"/>
    </ligand>
</feature>
<dbReference type="InterPro" id="IPR014729">
    <property type="entry name" value="Rossmann-like_a/b/a_fold"/>
</dbReference>
<dbReference type="Gene3D" id="3.30.1300.10">
    <property type="entry name" value="Pantoate-beta-alanine ligase, C-terminal domain"/>
    <property type="match status" value="1"/>
</dbReference>
<comment type="catalytic activity">
    <reaction evidence="7 8">
        <text>(R)-pantoate + beta-alanine + ATP = (R)-pantothenate + AMP + diphosphate + H(+)</text>
        <dbReference type="Rhea" id="RHEA:10912"/>
        <dbReference type="ChEBI" id="CHEBI:15378"/>
        <dbReference type="ChEBI" id="CHEBI:15980"/>
        <dbReference type="ChEBI" id="CHEBI:29032"/>
        <dbReference type="ChEBI" id="CHEBI:30616"/>
        <dbReference type="ChEBI" id="CHEBI:33019"/>
        <dbReference type="ChEBI" id="CHEBI:57966"/>
        <dbReference type="ChEBI" id="CHEBI:456215"/>
        <dbReference type="EC" id="6.3.2.1"/>
    </reaction>
</comment>
<keyword evidence="6 8" id="KW-0067">ATP-binding</keyword>
<dbReference type="RefSeq" id="WP_269356907.1">
    <property type="nucleotide sequence ID" value="NZ_JAPWHE010000001.1"/>
</dbReference>
<evidence type="ECO:0000256" key="4">
    <source>
        <dbReference type="ARBA" id="ARBA00022655"/>
    </source>
</evidence>
<dbReference type="InterPro" id="IPR042176">
    <property type="entry name" value="Pantoate_ligase_C"/>
</dbReference>